<name>A0A1G5Q440_9GAMM</name>
<proteinExistence type="predicted"/>
<feature type="domain" description="DUF4168" evidence="2">
    <location>
        <begin position="46"/>
        <end position="121"/>
    </location>
</feature>
<dbReference type="AlphaFoldDB" id="A0A1G5Q440"/>
<feature type="signal peptide" evidence="1">
    <location>
        <begin position="1"/>
        <end position="27"/>
    </location>
</feature>
<evidence type="ECO:0000313" key="3">
    <source>
        <dbReference type="EMBL" id="SCZ56230.1"/>
    </source>
</evidence>
<keyword evidence="4" id="KW-1185">Reference proteome</keyword>
<evidence type="ECO:0000256" key="1">
    <source>
        <dbReference type="SAM" id="SignalP"/>
    </source>
</evidence>
<sequence length="129" mass="14119">MHKPKAMKWFMAVSAAALFTVAFPTLAQQAPDAPPPTGQAAEMPDDATLDTFADAFGKVMNLQQDFASQLEGVESDEEARAMQQQVQEQMVEAVQQSGMSVEEYNNVATQLDQNPKLREKVMGMVDSAH</sequence>
<dbReference type="InterPro" id="IPR025433">
    <property type="entry name" value="DUF4168"/>
</dbReference>
<dbReference type="STRING" id="415747.SAMN03097708_01312"/>
<dbReference type="Proteomes" id="UP000199648">
    <property type="component" value="Unassembled WGS sequence"/>
</dbReference>
<dbReference type="OrthoDB" id="5784954at2"/>
<dbReference type="EMBL" id="FMWD01000003">
    <property type="protein sequence ID" value="SCZ56230.1"/>
    <property type="molecule type" value="Genomic_DNA"/>
</dbReference>
<feature type="chain" id="PRO_5011671951" description="DUF4168 domain-containing protein" evidence="1">
    <location>
        <begin position="28"/>
        <end position="129"/>
    </location>
</feature>
<keyword evidence="1" id="KW-0732">Signal</keyword>
<dbReference type="Pfam" id="PF13767">
    <property type="entry name" value="DUF4168"/>
    <property type="match status" value="1"/>
</dbReference>
<organism evidence="3 4">
    <name type="scientific">Thiohalomonas denitrificans</name>
    <dbReference type="NCBI Taxonomy" id="415747"/>
    <lineage>
        <taxon>Bacteria</taxon>
        <taxon>Pseudomonadati</taxon>
        <taxon>Pseudomonadota</taxon>
        <taxon>Gammaproteobacteria</taxon>
        <taxon>Thiohalomonadales</taxon>
        <taxon>Thiohalomonadaceae</taxon>
        <taxon>Thiohalomonas</taxon>
    </lineage>
</organism>
<evidence type="ECO:0000313" key="4">
    <source>
        <dbReference type="Proteomes" id="UP000199648"/>
    </source>
</evidence>
<evidence type="ECO:0000259" key="2">
    <source>
        <dbReference type="Pfam" id="PF13767"/>
    </source>
</evidence>
<gene>
    <name evidence="3" type="ORF">SAMN03097708_01312</name>
</gene>
<protein>
    <recommendedName>
        <fullName evidence="2">DUF4168 domain-containing protein</fullName>
    </recommendedName>
</protein>
<accession>A0A1G5Q440</accession>
<dbReference type="RefSeq" id="WP_092994211.1">
    <property type="nucleotide sequence ID" value="NZ_FMWD01000003.1"/>
</dbReference>
<reference evidence="3 4" key="1">
    <citation type="submission" date="2016-10" db="EMBL/GenBank/DDBJ databases">
        <authorList>
            <person name="de Groot N.N."/>
        </authorList>
    </citation>
    <scope>NUCLEOTIDE SEQUENCE [LARGE SCALE GENOMIC DNA]</scope>
    <source>
        <strain evidence="3 4">HLD2</strain>
    </source>
</reference>